<evidence type="ECO:0000313" key="1">
    <source>
        <dbReference type="EMBL" id="CAD2196021.1"/>
    </source>
</evidence>
<comment type="caution">
    <text evidence="1">The sequence shown here is derived from an EMBL/GenBank/DDBJ whole genome shotgun (WGS) entry which is preliminary data.</text>
</comment>
<protein>
    <submittedName>
        <fullName evidence="1">Uncharacterized protein</fullName>
    </submittedName>
</protein>
<name>A0A6V7X9K2_MELEN</name>
<reference evidence="1 2" key="1">
    <citation type="submission" date="2020-08" db="EMBL/GenBank/DDBJ databases">
        <authorList>
            <person name="Koutsovoulos G."/>
            <person name="Danchin GJ E."/>
        </authorList>
    </citation>
    <scope>NUCLEOTIDE SEQUENCE [LARGE SCALE GENOMIC DNA]</scope>
</reference>
<proteinExistence type="predicted"/>
<gene>
    <name evidence="1" type="ORF">MENT_LOCUS49159</name>
</gene>
<accession>A0A6V7X9K2</accession>
<sequence length="85" mass="10130">MYNFIFSLQIRQQNIIDRQQTGRVSLPSASCLEDSEQQPSIYEQKFIKELEEENKELDNNEKDKEIQQLFLINYNNVLVDDTVFL</sequence>
<dbReference type="EMBL" id="CAJEWN010001269">
    <property type="protein sequence ID" value="CAD2196021.1"/>
    <property type="molecule type" value="Genomic_DNA"/>
</dbReference>
<dbReference type="Proteomes" id="UP000580250">
    <property type="component" value="Unassembled WGS sequence"/>
</dbReference>
<dbReference type="AlphaFoldDB" id="A0A6V7X9K2"/>
<organism evidence="1 2">
    <name type="scientific">Meloidogyne enterolobii</name>
    <name type="common">Root-knot nematode worm</name>
    <name type="synonym">Meloidogyne mayaguensis</name>
    <dbReference type="NCBI Taxonomy" id="390850"/>
    <lineage>
        <taxon>Eukaryota</taxon>
        <taxon>Metazoa</taxon>
        <taxon>Ecdysozoa</taxon>
        <taxon>Nematoda</taxon>
        <taxon>Chromadorea</taxon>
        <taxon>Rhabditida</taxon>
        <taxon>Tylenchina</taxon>
        <taxon>Tylenchomorpha</taxon>
        <taxon>Tylenchoidea</taxon>
        <taxon>Meloidogynidae</taxon>
        <taxon>Meloidogyninae</taxon>
        <taxon>Meloidogyne</taxon>
    </lineage>
</organism>
<evidence type="ECO:0000313" key="2">
    <source>
        <dbReference type="Proteomes" id="UP000580250"/>
    </source>
</evidence>